<dbReference type="GO" id="GO:0045944">
    <property type="term" value="P:positive regulation of transcription by RNA polymerase II"/>
    <property type="evidence" value="ECO:0007669"/>
    <property type="project" value="TreeGrafter"/>
</dbReference>
<reference evidence="5 6" key="1">
    <citation type="submission" date="2023-01" db="EMBL/GenBank/DDBJ databases">
        <authorList>
            <person name="Kreplak J."/>
        </authorList>
    </citation>
    <scope>NUCLEOTIDE SEQUENCE [LARGE SCALE GENOMIC DNA]</scope>
</reference>
<dbReference type="PANTHER" id="PTHR47025">
    <property type="entry name" value="AUTOIMMUNE REGULATOR"/>
    <property type="match status" value="1"/>
</dbReference>
<dbReference type="Proteomes" id="UP001157006">
    <property type="component" value="Unassembled WGS sequence"/>
</dbReference>
<dbReference type="EMBL" id="CATIWC010000922">
    <property type="protein sequence ID" value="CAI8583682.1"/>
    <property type="molecule type" value="Genomic_DNA"/>
</dbReference>
<evidence type="ECO:0000256" key="1">
    <source>
        <dbReference type="ARBA" id="ARBA00022723"/>
    </source>
</evidence>
<keyword evidence="6" id="KW-1185">Reference proteome</keyword>
<dbReference type="GO" id="GO:0000977">
    <property type="term" value="F:RNA polymerase II transcription regulatory region sequence-specific DNA binding"/>
    <property type="evidence" value="ECO:0007669"/>
    <property type="project" value="TreeGrafter"/>
</dbReference>
<accession>A0AAV0YHW4</accession>
<dbReference type="InterPro" id="IPR013083">
    <property type="entry name" value="Znf_RING/FYVE/PHD"/>
</dbReference>
<keyword evidence="2" id="KW-0863">Zinc-finger</keyword>
<evidence type="ECO:0000256" key="3">
    <source>
        <dbReference type="ARBA" id="ARBA00022833"/>
    </source>
</evidence>
<dbReference type="InterPro" id="IPR011011">
    <property type="entry name" value="Znf_FYVE_PHD"/>
</dbReference>
<dbReference type="Pfam" id="PF23209">
    <property type="entry name" value="IDM1_C"/>
    <property type="match status" value="1"/>
</dbReference>
<dbReference type="GO" id="GO:0005634">
    <property type="term" value="C:nucleus"/>
    <property type="evidence" value="ECO:0007669"/>
    <property type="project" value="TreeGrafter"/>
</dbReference>
<proteinExistence type="predicted"/>
<organism evidence="5 6">
    <name type="scientific">Vicia faba</name>
    <name type="common">Broad bean</name>
    <name type="synonym">Faba vulgaris</name>
    <dbReference type="NCBI Taxonomy" id="3906"/>
    <lineage>
        <taxon>Eukaryota</taxon>
        <taxon>Viridiplantae</taxon>
        <taxon>Streptophyta</taxon>
        <taxon>Embryophyta</taxon>
        <taxon>Tracheophyta</taxon>
        <taxon>Spermatophyta</taxon>
        <taxon>Magnoliopsida</taxon>
        <taxon>eudicotyledons</taxon>
        <taxon>Gunneridae</taxon>
        <taxon>Pentapetalae</taxon>
        <taxon>rosids</taxon>
        <taxon>fabids</taxon>
        <taxon>Fabales</taxon>
        <taxon>Fabaceae</taxon>
        <taxon>Papilionoideae</taxon>
        <taxon>50 kb inversion clade</taxon>
        <taxon>NPAAA clade</taxon>
        <taxon>Hologalegina</taxon>
        <taxon>IRL clade</taxon>
        <taxon>Fabeae</taxon>
        <taxon>Vicia</taxon>
    </lineage>
</organism>
<keyword evidence="1" id="KW-0479">Metal-binding</keyword>
<dbReference type="AlphaFoldDB" id="A0AAV0YHW4"/>
<feature type="domain" description="Increased DNA methylation 1 C-terminal" evidence="4">
    <location>
        <begin position="111"/>
        <end position="172"/>
    </location>
</feature>
<evidence type="ECO:0000259" key="4">
    <source>
        <dbReference type="Pfam" id="PF23209"/>
    </source>
</evidence>
<gene>
    <name evidence="5" type="ORF">VFH_U038440</name>
</gene>
<sequence length="273" mass="31546">MIRLTRVDKEPEYDMGGCVICRENDFSVDKFDDRIVIICDQCEKEYHVGCLWDIGLCELEELPKEKWFYCDDFSQIYVALQTSVSTGAYTIPTPLSELIIRKHKERGLCTHELIPVMVYGRNISGQEFGGTYCIVFILNSIVVSIRLLRIFGCNIDELPLVATSREYQEKGDAKSIWTKKLGFHKMSEDQLSKYLKEGLYYFKTMKEHYGLEPSMDHYGAMVDLLGRAGKLVMPMIVQLFLCKKAIFMFQKISFHRFKKLSAVVFLSRCLTLG</sequence>
<evidence type="ECO:0000313" key="6">
    <source>
        <dbReference type="Proteomes" id="UP001157006"/>
    </source>
</evidence>
<name>A0AAV0YHW4_VICFA</name>
<keyword evidence="3" id="KW-0862">Zinc</keyword>
<dbReference type="InterPro" id="IPR056511">
    <property type="entry name" value="IDM1_C"/>
</dbReference>
<evidence type="ECO:0000256" key="2">
    <source>
        <dbReference type="ARBA" id="ARBA00022771"/>
    </source>
</evidence>
<protein>
    <recommendedName>
        <fullName evidence="4">Increased DNA methylation 1 C-terminal domain-containing protein</fullName>
    </recommendedName>
</protein>
<dbReference type="PANTHER" id="PTHR47025:SF7">
    <property type="entry name" value="ACYL-COA N-ACYLTRANSFERASE WITH RING_FYVE_PHD-TYPE ZINC FINGER DOMAIN-CONTAINING PROTEIN"/>
    <property type="match status" value="1"/>
</dbReference>
<comment type="caution">
    <text evidence="5">The sequence shown here is derived from an EMBL/GenBank/DDBJ whole genome shotgun (WGS) entry which is preliminary data.</text>
</comment>
<dbReference type="GO" id="GO:0042393">
    <property type="term" value="F:histone binding"/>
    <property type="evidence" value="ECO:0007669"/>
    <property type="project" value="TreeGrafter"/>
</dbReference>
<dbReference type="SUPFAM" id="SSF57903">
    <property type="entry name" value="FYVE/PHD zinc finger"/>
    <property type="match status" value="1"/>
</dbReference>
<dbReference type="GO" id="GO:0008270">
    <property type="term" value="F:zinc ion binding"/>
    <property type="evidence" value="ECO:0007669"/>
    <property type="project" value="UniProtKB-KW"/>
</dbReference>
<dbReference type="Gene3D" id="3.30.40.10">
    <property type="entry name" value="Zinc/RING finger domain, C3HC4 (zinc finger)"/>
    <property type="match status" value="1"/>
</dbReference>
<evidence type="ECO:0000313" key="5">
    <source>
        <dbReference type="EMBL" id="CAI8583682.1"/>
    </source>
</evidence>
<dbReference type="GO" id="GO:0003682">
    <property type="term" value="F:chromatin binding"/>
    <property type="evidence" value="ECO:0007669"/>
    <property type="project" value="TreeGrafter"/>
</dbReference>